<protein>
    <recommendedName>
        <fullName evidence="3">CBM-cenC domain-containing protein</fullName>
    </recommendedName>
</protein>
<evidence type="ECO:0000313" key="2">
    <source>
        <dbReference type="Proteomes" id="UP000216312"/>
    </source>
</evidence>
<evidence type="ECO:0008006" key="3">
    <source>
        <dbReference type="Google" id="ProtNLM"/>
    </source>
</evidence>
<comment type="caution">
    <text evidence="1">The sequence shown here is derived from an EMBL/GenBank/DDBJ whole genome shotgun (WGS) entry which is preliminary data.</text>
</comment>
<proteinExistence type="predicted"/>
<dbReference type="Proteomes" id="UP000216312">
    <property type="component" value="Unassembled WGS sequence"/>
</dbReference>
<evidence type="ECO:0000313" key="1">
    <source>
        <dbReference type="EMBL" id="OYV02829.1"/>
    </source>
</evidence>
<dbReference type="InterPro" id="IPR008979">
    <property type="entry name" value="Galactose-bd-like_sf"/>
</dbReference>
<sequence length="101" mass="11325">MRGEIYHFIASTLCGVFILSTAYTQNLLQNPGFESWTAGTPDYWVKETGGFDVLKDSNTVHGGSYSTKLRLRSTTTQRFTQYVANISPGDGYEFSFYEATL</sequence>
<dbReference type="Gene3D" id="2.60.120.260">
    <property type="entry name" value="Galactose-binding domain-like"/>
    <property type="match status" value="1"/>
</dbReference>
<dbReference type="AlphaFoldDB" id="A0A257LTL2"/>
<dbReference type="SUPFAM" id="SSF49785">
    <property type="entry name" value="Galactose-binding domain-like"/>
    <property type="match status" value="1"/>
</dbReference>
<name>A0A257LTL2_UNCW3</name>
<accession>A0A257LTL2</accession>
<gene>
    <name evidence="1" type="ORF">CGW93_03645</name>
</gene>
<dbReference type="EMBL" id="NMUJ01000048">
    <property type="protein sequence ID" value="OYV02829.1"/>
    <property type="molecule type" value="Genomic_DNA"/>
</dbReference>
<organism evidence="1 2">
    <name type="scientific">candidate division WOR-3 bacterium 4484_18</name>
    <dbReference type="NCBI Taxonomy" id="2020626"/>
    <lineage>
        <taxon>Bacteria</taxon>
        <taxon>Bacteria division WOR-3</taxon>
    </lineage>
</organism>
<reference evidence="2" key="1">
    <citation type="submission" date="2017-07" db="EMBL/GenBank/DDBJ databases">
        <title>Novel pathways for hydrocarbon cycling and metabolic interdependencies in hydrothermal sediment communities.</title>
        <authorList>
            <person name="Dombrowski N."/>
            <person name="Seitz K."/>
            <person name="Teske A."/>
            <person name="Baker B."/>
        </authorList>
    </citation>
    <scope>NUCLEOTIDE SEQUENCE [LARGE SCALE GENOMIC DNA]</scope>
</reference>